<gene>
    <name evidence="4" type="ORF">WUBG_13446</name>
</gene>
<dbReference type="SUPFAM" id="SSF46785">
    <property type="entry name" value="Winged helix' DNA-binding domain"/>
    <property type="match status" value="1"/>
</dbReference>
<evidence type="ECO:0000256" key="2">
    <source>
        <dbReference type="ARBA" id="ARBA00014932"/>
    </source>
</evidence>
<evidence type="ECO:0000313" key="4">
    <source>
        <dbReference type="EMBL" id="EJW75642.1"/>
    </source>
</evidence>
<reference evidence="5" key="1">
    <citation type="submission" date="2012-08" db="EMBL/GenBank/DDBJ databases">
        <title>The Genome Sequence of Wuchereria bancrofti.</title>
        <authorList>
            <person name="Nutman T.B."/>
            <person name="Fink D.L."/>
            <person name="Russ C."/>
            <person name="Young S."/>
            <person name="Zeng Q."/>
            <person name="Koehrsen M."/>
            <person name="Alvarado L."/>
            <person name="Berlin A."/>
            <person name="Chapman S.B."/>
            <person name="Chen Z."/>
            <person name="Freedman E."/>
            <person name="Gellesch M."/>
            <person name="Goldberg J."/>
            <person name="Griggs A."/>
            <person name="Gujja S."/>
            <person name="Heilman E.R."/>
            <person name="Heiman D."/>
            <person name="Hepburn T."/>
            <person name="Howarth C."/>
            <person name="Jen D."/>
            <person name="Larson L."/>
            <person name="Lewis B."/>
            <person name="Mehta T."/>
            <person name="Park D."/>
            <person name="Pearson M."/>
            <person name="Roberts A."/>
            <person name="Saif S."/>
            <person name="Shea T."/>
            <person name="Shenoy N."/>
            <person name="Sisk P."/>
            <person name="Stolte C."/>
            <person name="Sykes S."/>
            <person name="Walk T."/>
            <person name="White J."/>
            <person name="Yandava C."/>
            <person name="Haas B."/>
            <person name="Henn M.R."/>
            <person name="Nusbaum C."/>
            <person name="Birren B."/>
        </authorList>
    </citation>
    <scope>NUCLEOTIDE SEQUENCE [LARGE SCALE GENOMIC DNA]</scope>
    <source>
        <strain evidence="5">NA</strain>
    </source>
</reference>
<dbReference type="PANTHER" id="PTHR14145:SF1">
    <property type="entry name" value="26S PROTEASOME NON-ATPASE REGULATORY SUBUNIT 6"/>
    <property type="match status" value="1"/>
</dbReference>
<evidence type="ECO:0000259" key="3">
    <source>
        <dbReference type="PROSITE" id="PS50250"/>
    </source>
</evidence>
<sequence length="91" mass="10563">MRLKAYEQFLTPYKTVRLDMMAKDFGVSKAFIDKELHRLIATGQLHCRIDAVRGIIIMNHPDTKNHLYRSVIKDGDILLNRIQKLARVINA</sequence>
<dbReference type="PROSITE" id="PS50250">
    <property type="entry name" value="PCI"/>
    <property type="match status" value="1"/>
</dbReference>
<proteinExistence type="inferred from homology"/>
<dbReference type="GO" id="GO:0005838">
    <property type="term" value="C:proteasome regulatory particle"/>
    <property type="evidence" value="ECO:0007669"/>
    <property type="project" value="TreeGrafter"/>
</dbReference>
<name>J9EF47_WUCBA</name>
<dbReference type="Proteomes" id="UP000004810">
    <property type="component" value="Unassembled WGS sequence"/>
</dbReference>
<dbReference type="InterPro" id="IPR000717">
    <property type="entry name" value="PCI_dom"/>
</dbReference>
<dbReference type="AlphaFoldDB" id="J9EF47"/>
<dbReference type="Pfam" id="PF21154">
    <property type="entry name" value="RPN7_PSMD6_C"/>
    <property type="match status" value="1"/>
</dbReference>
<dbReference type="InterPro" id="IPR049549">
    <property type="entry name" value="RPN7_PSMD6_C"/>
</dbReference>
<evidence type="ECO:0000313" key="5">
    <source>
        <dbReference type="Proteomes" id="UP000004810"/>
    </source>
</evidence>
<protein>
    <recommendedName>
        <fullName evidence="2">26S proteasome non-ATPase regulatory subunit 6</fullName>
    </recommendedName>
</protein>
<evidence type="ECO:0000256" key="1">
    <source>
        <dbReference type="ARBA" id="ARBA00005717"/>
    </source>
</evidence>
<organism evidence="4 5">
    <name type="scientific">Wuchereria bancrofti</name>
    <dbReference type="NCBI Taxonomy" id="6293"/>
    <lineage>
        <taxon>Eukaryota</taxon>
        <taxon>Metazoa</taxon>
        <taxon>Ecdysozoa</taxon>
        <taxon>Nematoda</taxon>
        <taxon>Chromadorea</taxon>
        <taxon>Rhabditida</taxon>
        <taxon>Spirurina</taxon>
        <taxon>Spiruromorpha</taxon>
        <taxon>Filarioidea</taxon>
        <taxon>Onchocercidae</taxon>
        <taxon>Wuchereria</taxon>
    </lineage>
</organism>
<dbReference type="PANTHER" id="PTHR14145">
    <property type="entry name" value="26S PROTESOME SUBUNIT 6"/>
    <property type="match status" value="1"/>
</dbReference>
<accession>J9EF47</accession>
<dbReference type="Gene3D" id="1.25.40.570">
    <property type="match status" value="1"/>
</dbReference>
<dbReference type="InterPro" id="IPR036390">
    <property type="entry name" value="WH_DNA-bd_sf"/>
</dbReference>
<dbReference type="GO" id="GO:0043161">
    <property type="term" value="P:proteasome-mediated ubiquitin-dependent protein catabolic process"/>
    <property type="evidence" value="ECO:0007669"/>
    <property type="project" value="TreeGrafter"/>
</dbReference>
<comment type="similarity">
    <text evidence="1">Belongs to the proteasome subunit S10 family.</text>
</comment>
<dbReference type="InterPro" id="IPR019585">
    <property type="entry name" value="Rpn7/CSN1"/>
</dbReference>
<dbReference type="Pfam" id="PF01399">
    <property type="entry name" value="PCI"/>
    <property type="match status" value="1"/>
</dbReference>
<feature type="domain" description="PCI" evidence="3">
    <location>
        <begin position="1"/>
        <end position="63"/>
    </location>
</feature>
<comment type="caution">
    <text evidence="4">The sequence shown here is derived from an EMBL/GenBank/DDBJ whole genome shotgun (WGS) entry which is preliminary data.</text>
</comment>
<dbReference type="EMBL" id="ADBV01010257">
    <property type="protein sequence ID" value="EJW75642.1"/>
    <property type="molecule type" value="Genomic_DNA"/>
</dbReference>
<dbReference type="SMART" id="SM00088">
    <property type="entry name" value="PINT"/>
    <property type="match status" value="1"/>
</dbReference>